<evidence type="ECO:0000313" key="8">
    <source>
        <dbReference type="EMBL" id="SFH80834.1"/>
    </source>
</evidence>
<evidence type="ECO:0000313" key="9">
    <source>
        <dbReference type="Proteomes" id="UP000198649"/>
    </source>
</evidence>
<dbReference type="SMART" id="SM00420">
    <property type="entry name" value="HTH_DEOR"/>
    <property type="match status" value="1"/>
</dbReference>
<keyword evidence="9" id="KW-1185">Reference proteome</keyword>
<dbReference type="SMART" id="SM01134">
    <property type="entry name" value="DeoRC"/>
    <property type="match status" value="1"/>
</dbReference>
<dbReference type="SUPFAM" id="SSF100950">
    <property type="entry name" value="NagB/RpiA/CoA transferase-like"/>
    <property type="match status" value="1"/>
</dbReference>
<accession>A0A1I3D219</accession>
<dbReference type="InterPro" id="IPR001034">
    <property type="entry name" value="DeoR_HTH"/>
</dbReference>
<dbReference type="InterPro" id="IPR036388">
    <property type="entry name" value="WH-like_DNA-bd_sf"/>
</dbReference>
<dbReference type="RefSeq" id="WP_246165871.1">
    <property type="nucleotide sequence ID" value="NZ_BKAF01000004.1"/>
</dbReference>
<keyword evidence="5" id="KW-0804">Transcription</keyword>
<dbReference type="Proteomes" id="UP000198649">
    <property type="component" value="Unassembled WGS sequence"/>
</dbReference>
<sequence>MSMYAEERQQAIAQLVTARGRLSVNALAEEYDVTTETVRRDLTALERLGLVHRVHGGAVPAGALASIEAGLVERESANTEAKGRIARAAVDLLPAAGGTVLFDAGSTTVRIAAALPRDHRLVAVTHSVSVASRLMTFPQVELHLLPGRVRATTQAAVGPDTIAALHDLRADLLFLGTNGITAGYGLTTPDRDEAATKRALVAASRRVVLVADSSKIGPELAVRFATLADVDTLVTDDAISDDDLRDLREAGVEVVVA</sequence>
<dbReference type="InterPro" id="IPR018356">
    <property type="entry name" value="Tscrpt_reg_HTH_DeoR_CS"/>
</dbReference>
<keyword evidence="4" id="KW-0238">DNA-binding</keyword>
<protein>
    <recommendedName>
        <fullName evidence="1">Lactose phosphotransferase system repressor</fullName>
    </recommendedName>
</protein>
<comment type="function">
    <text evidence="6">Repressor of the lactose catabolism operon. Galactose-6-phosphate is the inducer.</text>
</comment>
<evidence type="ECO:0000256" key="3">
    <source>
        <dbReference type="ARBA" id="ARBA00023015"/>
    </source>
</evidence>
<dbReference type="Pfam" id="PF08220">
    <property type="entry name" value="HTH_DeoR"/>
    <property type="match status" value="1"/>
</dbReference>
<dbReference type="GO" id="GO:0003677">
    <property type="term" value="F:DNA binding"/>
    <property type="evidence" value="ECO:0007669"/>
    <property type="project" value="UniProtKB-KW"/>
</dbReference>
<evidence type="ECO:0000256" key="4">
    <source>
        <dbReference type="ARBA" id="ARBA00023125"/>
    </source>
</evidence>
<dbReference type="STRING" id="1005945.SAMN05216561_102322"/>
<dbReference type="AlphaFoldDB" id="A0A1I3D219"/>
<dbReference type="Gene3D" id="3.40.50.1360">
    <property type="match status" value="1"/>
</dbReference>
<evidence type="ECO:0000256" key="6">
    <source>
        <dbReference type="ARBA" id="ARBA00024937"/>
    </source>
</evidence>
<dbReference type="InterPro" id="IPR037171">
    <property type="entry name" value="NagB/RpiA_transferase-like"/>
</dbReference>
<reference evidence="8 9" key="1">
    <citation type="submission" date="2016-10" db="EMBL/GenBank/DDBJ databases">
        <authorList>
            <person name="de Groot N.N."/>
        </authorList>
    </citation>
    <scope>NUCLEOTIDE SEQUENCE [LARGE SCALE GENOMIC DNA]</scope>
    <source>
        <strain evidence="8 9">CGMCC 1.11156</strain>
    </source>
</reference>
<dbReference type="EMBL" id="FOQG01000002">
    <property type="protein sequence ID" value="SFH80834.1"/>
    <property type="molecule type" value="Genomic_DNA"/>
</dbReference>
<dbReference type="Gene3D" id="1.10.10.10">
    <property type="entry name" value="Winged helix-like DNA-binding domain superfamily/Winged helix DNA-binding domain"/>
    <property type="match status" value="1"/>
</dbReference>
<dbReference type="PANTHER" id="PTHR30363">
    <property type="entry name" value="HTH-TYPE TRANSCRIPTIONAL REGULATOR SRLR-RELATED"/>
    <property type="match status" value="1"/>
</dbReference>
<dbReference type="SUPFAM" id="SSF46785">
    <property type="entry name" value="Winged helix' DNA-binding domain"/>
    <property type="match status" value="1"/>
</dbReference>
<organism evidence="8 9">
    <name type="scientific">Nocardioides psychrotolerans</name>
    <dbReference type="NCBI Taxonomy" id="1005945"/>
    <lineage>
        <taxon>Bacteria</taxon>
        <taxon>Bacillati</taxon>
        <taxon>Actinomycetota</taxon>
        <taxon>Actinomycetes</taxon>
        <taxon>Propionibacteriales</taxon>
        <taxon>Nocardioidaceae</taxon>
        <taxon>Nocardioides</taxon>
    </lineage>
</organism>
<dbReference type="InterPro" id="IPR014036">
    <property type="entry name" value="DeoR-like_C"/>
</dbReference>
<dbReference type="PROSITE" id="PS00894">
    <property type="entry name" value="HTH_DEOR_1"/>
    <property type="match status" value="1"/>
</dbReference>
<keyword evidence="3" id="KW-0805">Transcription regulation</keyword>
<gene>
    <name evidence="8" type="ORF">SAMN05216561_102322</name>
</gene>
<evidence type="ECO:0000256" key="5">
    <source>
        <dbReference type="ARBA" id="ARBA00023163"/>
    </source>
</evidence>
<dbReference type="Pfam" id="PF00455">
    <property type="entry name" value="DeoRC"/>
    <property type="match status" value="1"/>
</dbReference>
<keyword evidence="2" id="KW-0678">Repressor</keyword>
<dbReference type="InterPro" id="IPR050313">
    <property type="entry name" value="Carb_Metab_HTH_regulators"/>
</dbReference>
<proteinExistence type="predicted"/>
<dbReference type="PANTHER" id="PTHR30363:SF4">
    <property type="entry name" value="GLYCEROL-3-PHOSPHATE REGULON REPRESSOR"/>
    <property type="match status" value="1"/>
</dbReference>
<evidence type="ECO:0000256" key="2">
    <source>
        <dbReference type="ARBA" id="ARBA00022491"/>
    </source>
</evidence>
<dbReference type="InterPro" id="IPR036390">
    <property type="entry name" value="WH_DNA-bd_sf"/>
</dbReference>
<name>A0A1I3D219_9ACTN</name>
<dbReference type="PRINTS" id="PR00037">
    <property type="entry name" value="HTHLACR"/>
</dbReference>
<evidence type="ECO:0000259" key="7">
    <source>
        <dbReference type="PROSITE" id="PS51000"/>
    </source>
</evidence>
<feature type="domain" description="HTH deoR-type" evidence="7">
    <location>
        <begin position="5"/>
        <end position="60"/>
    </location>
</feature>
<dbReference type="GO" id="GO:0003700">
    <property type="term" value="F:DNA-binding transcription factor activity"/>
    <property type="evidence" value="ECO:0007669"/>
    <property type="project" value="InterPro"/>
</dbReference>
<dbReference type="PROSITE" id="PS51000">
    <property type="entry name" value="HTH_DEOR_2"/>
    <property type="match status" value="1"/>
</dbReference>
<evidence type="ECO:0000256" key="1">
    <source>
        <dbReference type="ARBA" id="ARBA00021390"/>
    </source>
</evidence>